<organism evidence="3 4">
    <name type="scientific">Synechococcus phage S-CAM22</name>
    <dbReference type="NCBI Taxonomy" id="1883365"/>
    <lineage>
        <taxon>Viruses</taxon>
        <taxon>Duplodnaviria</taxon>
        <taxon>Heunggongvirae</taxon>
        <taxon>Uroviricota</taxon>
        <taxon>Caudoviricetes</taxon>
        <taxon>Pantevenvirales</taxon>
        <taxon>Kyanoviridae</taxon>
        <taxon>Alisovirus</taxon>
        <taxon>Alisovirus socal22</taxon>
    </lineage>
</organism>
<keyword evidence="6" id="KW-1185">Reference proteome</keyword>
<evidence type="ECO:0000313" key="1">
    <source>
        <dbReference type="EMBL" id="AOV61018.1"/>
    </source>
</evidence>
<name>A0A1D8KS25_9CAUD</name>
<protein>
    <submittedName>
        <fullName evidence="3">Uncharacterized protein</fullName>
    </submittedName>
</protein>
<evidence type="ECO:0000313" key="5">
    <source>
        <dbReference type="Proteomes" id="UP000241089"/>
    </source>
</evidence>
<dbReference type="EMBL" id="KU686209">
    <property type="protein sequence ID" value="AOV61446.1"/>
    <property type="molecule type" value="Genomic_DNA"/>
</dbReference>
<dbReference type="EMBL" id="KU686208">
    <property type="protein sequence ID" value="AOV61232.1"/>
    <property type="molecule type" value="Genomic_DNA"/>
</dbReference>
<dbReference type="KEGG" id="vg:30306257"/>
<dbReference type="Proteomes" id="UP000241089">
    <property type="component" value="Segment"/>
</dbReference>
<evidence type="ECO:0000313" key="6">
    <source>
        <dbReference type="Proteomes" id="UP000241975"/>
    </source>
</evidence>
<sequence length="102" mass="11509">MNTYQKAIKALEDCVKDAMENNIDPGLQSEIWRHYQGMKAIQRQLPDEPKFSFKLDALDDAMDNIEITTDGPYAAGTVNIPGGLGEDVISFGDYKSQEYRFD</sequence>
<gene>
    <name evidence="1" type="ORF">C350210_187</name>
    <name evidence="2" type="ORF">N440310_186</name>
    <name evidence="3" type="ORF">T191209_186</name>
</gene>
<dbReference type="EMBL" id="KU686207">
    <property type="protein sequence ID" value="AOV61018.1"/>
    <property type="molecule type" value="Genomic_DNA"/>
</dbReference>
<reference evidence="4 5" key="1">
    <citation type="journal article" date="2016" name="Virology">
        <title>The genomic content and context of auxiliary metabolic genes in marine cyanomyoviruses.</title>
        <authorList>
            <person name="Crummett L.T."/>
            <person name="Puxty R.J."/>
            <person name="Weihe C."/>
            <person name="Marston M.F."/>
            <person name="Martiny J.B."/>
        </authorList>
    </citation>
    <scope>NUCLEOTIDE SEQUENCE [LARGE SCALE GENOMIC DNA]</scope>
    <source>
        <strain evidence="1">0210CC35</strain>
        <strain evidence="2">0310NB44</strain>
        <strain evidence="3">1209TA19</strain>
    </source>
</reference>
<dbReference type="Proteomes" id="UP000202158">
    <property type="component" value="Segment"/>
</dbReference>
<accession>A0A1D8KS25</accession>
<evidence type="ECO:0000313" key="4">
    <source>
        <dbReference type="Proteomes" id="UP000202158"/>
    </source>
</evidence>
<evidence type="ECO:0000313" key="3">
    <source>
        <dbReference type="EMBL" id="AOV61446.1"/>
    </source>
</evidence>
<proteinExistence type="predicted"/>
<dbReference type="OrthoDB" id="19545at10239"/>
<dbReference type="GeneID" id="30306257"/>
<dbReference type="Proteomes" id="UP000241975">
    <property type="component" value="Segment"/>
</dbReference>
<dbReference type="RefSeq" id="YP_009321098.1">
    <property type="nucleotide sequence ID" value="NC_031903.1"/>
</dbReference>
<evidence type="ECO:0000313" key="2">
    <source>
        <dbReference type="EMBL" id="AOV61232.1"/>
    </source>
</evidence>